<dbReference type="CDD" id="cd17242">
    <property type="entry name" value="MobM_relaxase"/>
    <property type="match status" value="1"/>
</dbReference>
<gene>
    <name evidence="2" type="ORF">SAMN05421759_104361</name>
</gene>
<feature type="region of interest" description="Disordered" evidence="1">
    <location>
        <begin position="21"/>
        <end position="43"/>
    </location>
</feature>
<sequence length="409" mass="46624">MASKKHPVVLRFEGMDPSDIGGYEAHRYRKGGDLGHIDRNKPKPRRLIGSETWAEEARAEIELMKVETFAAELEDLDRRNRRKDLKKRRTEGPRDPWRASRHGPMRELILTANKDWFEQTESSDVEFSTSQEELFEERAVAWLRDNFGDDVIHARADLDEQAYHIHAVIMPRATVKKYGTECRVLQPSIHPLIKDYEAAQDSVGEWFNEIGLVRGEKRKQAIRDALNDGRTPPINPRHVRPTEWRVKEEKRLAEKAAEVEIRERDLVEREDDAATVLAFADAVAAGEIDTDGRPVKTAKANGNPQTQPSVKKATLGFASARKAFRAVAKRLGARAEEKARREAQEHIASEVAEIRAADEIILEIARAFSQDQRERIAQIRRTLTAKIMALDPRVKGRSKGPNSRFEEPQ</sequence>
<name>A0A1N7MIA7_9RHOB</name>
<evidence type="ECO:0000313" key="3">
    <source>
        <dbReference type="Proteomes" id="UP000186684"/>
    </source>
</evidence>
<evidence type="ECO:0000313" key="2">
    <source>
        <dbReference type="EMBL" id="SIS85914.1"/>
    </source>
</evidence>
<feature type="region of interest" description="Disordered" evidence="1">
    <location>
        <begin position="390"/>
        <end position="409"/>
    </location>
</feature>
<dbReference type="EMBL" id="FTOQ01000004">
    <property type="protein sequence ID" value="SIS85914.1"/>
    <property type="molecule type" value="Genomic_DNA"/>
</dbReference>
<keyword evidence="3" id="KW-1185">Reference proteome</keyword>
<reference evidence="3" key="1">
    <citation type="submission" date="2017-01" db="EMBL/GenBank/DDBJ databases">
        <authorList>
            <person name="Varghese N."/>
            <person name="Submissions S."/>
        </authorList>
    </citation>
    <scope>NUCLEOTIDE SEQUENCE [LARGE SCALE GENOMIC DNA]</scope>
    <source>
        <strain evidence="3">DSM 29430</strain>
    </source>
</reference>
<dbReference type="STRING" id="633194.SAMN05421759_104361"/>
<protein>
    <submittedName>
        <fullName evidence="2">Plasmid recombination enzyme</fullName>
    </submittedName>
</protein>
<dbReference type="AlphaFoldDB" id="A0A1N7MIA7"/>
<organism evidence="2 3">
    <name type="scientific">Roseivivax lentus</name>
    <dbReference type="NCBI Taxonomy" id="633194"/>
    <lineage>
        <taxon>Bacteria</taxon>
        <taxon>Pseudomonadati</taxon>
        <taxon>Pseudomonadota</taxon>
        <taxon>Alphaproteobacteria</taxon>
        <taxon>Rhodobacterales</taxon>
        <taxon>Roseobacteraceae</taxon>
        <taxon>Roseivivax</taxon>
    </lineage>
</organism>
<dbReference type="Gene3D" id="3.30.930.30">
    <property type="match status" value="1"/>
</dbReference>
<dbReference type="InterPro" id="IPR001668">
    <property type="entry name" value="Mob_Pre"/>
</dbReference>
<proteinExistence type="predicted"/>
<dbReference type="GO" id="GO:0003677">
    <property type="term" value="F:DNA binding"/>
    <property type="evidence" value="ECO:0007669"/>
    <property type="project" value="InterPro"/>
</dbReference>
<feature type="compositionally biased region" description="Basic and acidic residues" evidence="1">
    <location>
        <begin position="24"/>
        <end position="41"/>
    </location>
</feature>
<dbReference type="Pfam" id="PF01076">
    <property type="entry name" value="Mob_Pre"/>
    <property type="match status" value="1"/>
</dbReference>
<accession>A0A1N7MIA7</accession>
<evidence type="ECO:0000256" key="1">
    <source>
        <dbReference type="SAM" id="MobiDB-lite"/>
    </source>
</evidence>
<dbReference type="GO" id="GO:0006310">
    <property type="term" value="P:DNA recombination"/>
    <property type="evidence" value="ECO:0007669"/>
    <property type="project" value="InterPro"/>
</dbReference>
<dbReference type="OrthoDB" id="7586183at2"/>
<dbReference type="Proteomes" id="UP000186684">
    <property type="component" value="Unassembled WGS sequence"/>
</dbReference>